<accession>A0A563U0A1</accession>
<dbReference type="Gene3D" id="2.60.40.2060">
    <property type="match status" value="1"/>
</dbReference>
<feature type="domain" description="DUF3823" evidence="2">
    <location>
        <begin position="32"/>
        <end position="130"/>
    </location>
</feature>
<dbReference type="Proteomes" id="UP000318010">
    <property type="component" value="Unassembled WGS sequence"/>
</dbReference>
<dbReference type="InterPro" id="IPR041186">
    <property type="entry name" value="DUF3823_C"/>
</dbReference>
<evidence type="ECO:0000259" key="2">
    <source>
        <dbReference type="Pfam" id="PF12866"/>
    </source>
</evidence>
<evidence type="ECO:0000256" key="1">
    <source>
        <dbReference type="SAM" id="SignalP"/>
    </source>
</evidence>
<protein>
    <submittedName>
        <fullName evidence="4">DUF3823 domain-containing protein</fullName>
    </submittedName>
</protein>
<evidence type="ECO:0000313" key="4">
    <source>
        <dbReference type="EMBL" id="TWR24963.1"/>
    </source>
</evidence>
<reference evidence="4 5" key="1">
    <citation type="submission" date="2019-07" db="EMBL/GenBank/DDBJ databases">
        <authorList>
            <person name="Kim J."/>
        </authorList>
    </citation>
    <scope>NUCLEOTIDE SEQUENCE [LARGE SCALE GENOMIC DNA]</scope>
    <source>
        <strain evidence="4 5">MJ1a</strain>
    </source>
</reference>
<dbReference type="Pfam" id="PF12866">
    <property type="entry name" value="DUF3823"/>
    <property type="match status" value="1"/>
</dbReference>
<gene>
    <name evidence="4" type="ORF">FPZ42_14515</name>
</gene>
<dbReference type="PROSITE" id="PS51257">
    <property type="entry name" value="PROKAR_LIPOPROTEIN"/>
    <property type="match status" value="1"/>
</dbReference>
<feature type="signal peptide" evidence="1">
    <location>
        <begin position="1"/>
        <end position="22"/>
    </location>
</feature>
<feature type="domain" description="DUF3823" evidence="3">
    <location>
        <begin position="146"/>
        <end position="246"/>
    </location>
</feature>
<sequence>MKKRLYSIAACAIALLAASCSKLDNYEDPKETLKGSVIDAGTGKTVQTEQGSGTRIKLLEISWSDNPTPFYIASMQDGTYNYTKLFKGTNKISAEGPFVPLVQTDNTGATVVDKSQTVEINGTKTVDFQVEPFLRIEWVGEPTVNSDGTITASYKITRGTNDPNFQQNVTDLRLFVNSNKYVGNNNFDDRYSTQVNFNGSDANATLGQTVTITTKGGPLPKTRQYFIRVGARIDYGLKYYNYSDVKTVTVP</sequence>
<dbReference type="AlphaFoldDB" id="A0A563U0A1"/>
<comment type="caution">
    <text evidence="4">The sequence shown here is derived from an EMBL/GenBank/DDBJ whole genome shotgun (WGS) entry which is preliminary data.</text>
</comment>
<dbReference type="RefSeq" id="WP_146272375.1">
    <property type="nucleotide sequence ID" value="NZ_VOEI01000005.1"/>
</dbReference>
<dbReference type="EMBL" id="VOEI01000005">
    <property type="protein sequence ID" value="TWR24963.1"/>
    <property type="molecule type" value="Genomic_DNA"/>
</dbReference>
<dbReference type="Pfam" id="PF18003">
    <property type="entry name" value="DUF3823_C"/>
    <property type="match status" value="1"/>
</dbReference>
<dbReference type="InterPro" id="IPR024278">
    <property type="entry name" value="DUF3823_N"/>
</dbReference>
<dbReference type="OrthoDB" id="642123at2"/>
<proteinExistence type="predicted"/>
<evidence type="ECO:0000313" key="5">
    <source>
        <dbReference type="Proteomes" id="UP000318010"/>
    </source>
</evidence>
<feature type="chain" id="PRO_5021951652" evidence="1">
    <location>
        <begin position="23"/>
        <end position="251"/>
    </location>
</feature>
<name>A0A563U0A1_9SPHI</name>
<evidence type="ECO:0000259" key="3">
    <source>
        <dbReference type="Pfam" id="PF18003"/>
    </source>
</evidence>
<dbReference type="Gene3D" id="2.60.40.1120">
    <property type="entry name" value="Carboxypeptidase-like, regulatory domain"/>
    <property type="match status" value="1"/>
</dbReference>
<keyword evidence="1" id="KW-0732">Signal</keyword>
<keyword evidence="5" id="KW-1185">Reference proteome</keyword>
<organism evidence="4 5">
    <name type="scientific">Mucilaginibacter achroorhodeus</name>
    <dbReference type="NCBI Taxonomy" id="2599294"/>
    <lineage>
        <taxon>Bacteria</taxon>
        <taxon>Pseudomonadati</taxon>
        <taxon>Bacteroidota</taxon>
        <taxon>Sphingobacteriia</taxon>
        <taxon>Sphingobacteriales</taxon>
        <taxon>Sphingobacteriaceae</taxon>
        <taxon>Mucilaginibacter</taxon>
    </lineage>
</organism>